<evidence type="ECO:0000313" key="3">
    <source>
        <dbReference type="Proteomes" id="UP000054481"/>
    </source>
</evidence>
<dbReference type="OrthoDB" id="333176at2759"/>
<organism evidence="2 3">
    <name type="scientific">Hirsutella minnesotensis 3608</name>
    <dbReference type="NCBI Taxonomy" id="1043627"/>
    <lineage>
        <taxon>Eukaryota</taxon>
        <taxon>Fungi</taxon>
        <taxon>Dikarya</taxon>
        <taxon>Ascomycota</taxon>
        <taxon>Pezizomycotina</taxon>
        <taxon>Sordariomycetes</taxon>
        <taxon>Hypocreomycetidae</taxon>
        <taxon>Hypocreales</taxon>
        <taxon>Ophiocordycipitaceae</taxon>
        <taxon>Hirsutella</taxon>
    </lineage>
</organism>
<evidence type="ECO:0008006" key="4">
    <source>
        <dbReference type="Google" id="ProtNLM"/>
    </source>
</evidence>
<gene>
    <name evidence="2" type="ORF">HIM_06337</name>
</gene>
<dbReference type="EMBL" id="KQ030527">
    <property type="protein sequence ID" value="KJZ74331.1"/>
    <property type="molecule type" value="Genomic_DNA"/>
</dbReference>
<dbReference type="AlphaFoldDB" id="A0A0F7ZJF0"/>
<accession>A0A0F7ZJF0</accession>
<protein>
    <recommendedName>
        <fullName evidence="4">CCD97-like C-terminal domain-containing protein</fullName>
    </recommendedName>
</protein>
<feature type="region of interest" description="Disordered" evidence="1">
    <location>
        <begin position="102"/>
        <end position="159"/>
    </location>
</feature>
<feature type="compositionally biased region" description="Basic and acidic residues" evidence="1">
    <location>
        <begin position="119"/>
        <end position="130"/>
    </location>
</feature>
<name>A0A0F7ZJF0_9HYPO</name>
<evidence type="ECO:0000256" key="1">
    <source>
        <dbReference type="SAM" id="MobiDB-lite"/>
    </source>
</evidence>
<evidence type="ECO:0000313" key="2">
    <source>
        <dbReference type="EMBL" id="KJZ74331.1"/>
    </source>
</evidence>
<keyword evidence="3" id="KW-1185">Reference proteome</keyword>
<proteinExistence type="predicted"/>
<reference evidence="2 3" key="1">
    <citation type="journal article" date="2014" name="Genome Biol. Evol.">
        <title>Comparative genomics and transcriptomics analyses reveal divergent lifestyle features of nematode endoparasitic fungus Hirsutella minnesotensis.</title>
        <authorList>
            <person name="Lai Y."/>
            <person name="Liu K."/>
            <person name="Zhang X."/>
            <person name="Zhang X."/>
            <person name="Li K."/>
            <person name="Wang N."/>
            <person name="Shu C."/>
            <person name="Wu Y."/>
            <person name="Wang C."/>
            <person name="Bushley K.E."/>
            <person name="Xiang M."/>
            <person name="Liu X."/>
        </authorList>
    </citation>
    <scope>NUCLEOTIDE SEQUENCE [LARGE SCALE GENOMIC DNA]</scope>
    <source>
        <strain evidence="2 3">3608</strain>
    </source>
</reference>
<sequence length="159" mass="17891">MDRINMDDVGPFDKPVPRPAKSPAQLARIQAQNRRREYLERHPSYYDDLDHELAGKSPAARLISQSLFSFPPASVGEPFKNTDVECPPDPLLYERLVKTFQTPAERRSEGQAKGFGRILEADLARGEQRVSETAPRRATRRMTGSTTRSPAGWRRGSPS</sequence>
<feature type="region of interest" description="Disordered" evidence="1">
    <location>
        <begin position="1"/>
        <end position="25"/>
    </location>
</feature>
<dbReference type="Proteomes" id="UP000054481">
    <property type="component" value="Unassembled WGS sequence"/>
</dbReference>